<accession>A0A1I3JMY7</accession>
<dbReference type="EMBL" id="FORR01000001">
    <property type="protein sequence ID" value="SFI61480.1"/>
    <property type="molecule type" value="Genomic_DNA"/>
</dbReference>
<gene>
    <name evidence="1" type="ORF">SAMN05421852_101130</name>
</gene>
<sequence length="102" mass="11339">MKGLDRVRKGILLCIIAIILLLGACTPPPPPTAEQERDLKDSQSNWYGGLNRIVTVYDQNGKPIKTYEGRIDIEPTDGGKVKFEVNGKRIIIYNATVIAEEK</sequence>
<evidence type="ECO:0000313" key="1">
    <source>
        <dbReference type="EMBL" id="SFI61480.1"/>
    </source>
</evidence>
<proteinExistence type="predicted"/>
<keyword evidence="2" id="KW-1185">Reference proteome</keyword>
<reference evidence="1 2" key="1">
    <citation type="submission" date="2016-10" db="EMBL/GenBank/DDBJ databases">
        <authorList>
            <person name="de Groot N.N."/>
        </authorList>
    </citation>
    <scope>NUCLEOTIDE SEQUENCE [LARGE SCALE GENOMIC DNA]</scope>
    <source>
        <strain evidence="1 2">DSM 44778</strain>
    </source>
</reference>
<organism evidence="1 2">
    <name type="scientific">Thermoflavimicrobium dichotomicum</name>
    <dbReference type="NCBI Taxonomy" id="46223"/>
    <lineage>
        <taxon>Bacteria</taxon>
        <taxon>Bacillati</taxon>
        <taxon>Bacillota</taxon>
        <taxon>Bacilli</taxon>
        <taxon>Bacillales</taxon>
        <taxon>Thermoactinomycetaceae</taxon>
        <taxon>Thermoflavimicrobium</taxon>
    </lineage>
</organism>
<evidence type="ECO:0008006" key="3">
    <source>
        <dbReference type="Google" id="ProtNLM"/>
    </source>
</evidence>
<name>A0A1I3JMY7_9BACL</name>
<evidence type="ECO:0000313" key="2">
    <source>
        <dbReference type="Proteomes" id="UP000199545"/>
    </source>
</evidence>
<dbReference type="AlphaFoldDB" id="A0A1I3JMY7"/>
<dbReference type="RefSeq" id="WP_217644976.1">
    <property type="nucleotide sequence ID" value="NZ_FORR01000001.1"/>
</dbReference>
<dbReference type="Proteomes" id="UP000199545">
    <property type="component" value="Unassembled WGS sequence"/>
</dbReference>
<protein>
    <recommendedName>
        <fullName evidence="3">DUF5052 domain-containing protein</fullName>
    </recommendedName>
</protein>
<dbReference type="PROSITE" id="PS51257">
    <property type="entry name" value="PROKAR_LIPOPROTEIN"/>
    <property type="match status" value="1"/>
</dbReference>